<dbReference type="SUPFAM" id="SSF46626">
    <property type="entry name" value="Cytochrome c"/>
    <property type="match status" value="1"/>
</dbReference>
<evidence type="ECO:0000256" key="6">
    <source>
        <dbReference type="PROSITE-ProRule" id="PRU00433"/>
    </source>
</evidence>
<evidence type="ECO:0000256" key="3">
    <source>
        <dbReference type="ARBA" id="ARBA00022723"/>
    </source>
</evidence>
<accession>A0ABT0N8T3</accession>
<keyword evidence="3 6" id="KW-0479">Metal-binding</keyword>
<sequence>MLICASVPAFAQQADYQNLLNMCKACHGETGESQFSSIPSLKYQNADYLSAQLAAFKSGQRPDKTMSKVAALLSEKDMQQMAKYFSEGKGK</sequence>
<gene>
    <name evidence="8" type="ORF">L2725_13910</name>
</gene>
<feature type="domain" description="Cytochrome c" evidence="7">
    <location>
        <begin position="1"/>
        <end position="89"/>
    </location>
</feature>
<dbReference type="Pfam" id="PF00034">
    <property type="entry name" value="Cytochrom_C"/>
    <property type="match status" value="1"/>
</dbReference>
<reference evidence="8 9" key="1">
    <citation type="submission" date="2022-01" db="EMBL/GenBank/DDBJ databases">
        <title>Whole genome-based taxonomy of the Shewanellaceae.</title>
        <authorList>
            <person name="Martin-Rodriguez A.J."/>
        </authorList>
    </citation>
    <scope>NUCLEOTIDE SEQUENCE [LARGE SCALE GENOMIC DNA]</scope>
    <source>
        <strain evidence="8 9">DSM 21332</strain>
    </source>
</reference>
<keyword evidence="4" id="KW-0249">Electron transport</keyword>
<dbReference type="PANTHER" id="PTHR33751">
    <property type="entry name" value="CBB3-TYPE CYTOCHROME C OXIDASE SUBUNIT FIXP"/>
    <property type="match status" value="1"/>
</dbReference>
<evidence type="ECO:0000313" key="9">
    <source>
        <dbReference type="Proteomes" id="UP001202831"/>
    </source>
</evidence>
<protein>
    <submittedName>
        <fullName evidence="8">Cytochrome C</fullName>
    </submittedName>
</protein>
<dbReference type="PANTHER" id="PTHR33751:SF9">
    <property type="entry name" value="CYTOCHROME C4"/>
    <property type="match status" value="1"/>
</dbReference>
<evidence type="ECO:0000256" key="2">
    <source>
        <dbReference type="ARBA" id="ARBA00022617"/>
    </source>
</evidence>
<dbReference type="Proteomes" id="UP001202831">
    <property type="component" value="Unassembled WGS sequence"/>
</dbReference>
<comment type="caution">
    <text evidence="8">The sequence shown here is derived from an EMBL/GenBank/DDBJ whole genome shotgun (WGS) entry which is preliminary data.</text>
</comment>
<keyword evidence="5 6" id="KW-0408">Iron</keyword>
<keyword evidence="1" id="KW-0813">Transport</keyword>
<evidence type="ECO:0000256" key="1">
    <source>
        <dbReference type="ARBA" id="ARBA00022448"/>
    </source>
</evidence>
<organism evidence="8 9">
    <name type="scientific">Shewanella corallii</name>
    <dbReference type="NCBI Taxonomy" id="560080"/>
    <lineage>
        <taxon>Bacteria</taxon>
        <taxon>Pseudomonadati</taxon>
        <taxon>Pseudomonadota</taxon>
        <taxon>Gammaproteobacteria</taxon>
        <taxon>Alteromonadales</taxon>
        <taxon>Shewanellaceae</taxon>
        <taxon>Shewanella</taxon>
    </lineage>
</organism>
<dbReference type="RefSeq" id="WP_249249629.1">
    <property type="nucleotide sequence ID" value="NZ_JAKIKT010000005.1"/>
</dbReference>
<keyword evidence="9" id="KW-1185">Reference proteome</keyword>
<evidence type="ECO:0000256" key="5">
    <source>
        <dbReference type="ARBA" id="ARBA00023004"/>
    </source>
</evidence>
<evidence type="ECO:0000259" key="7">
    <source>
        <dbReference type="PROSITE" id="PS51007"/>
    </source>
</evidence>
<dbReference type="PROSITE" id="PS51007">
    <property type="entry name" value="CYTC"/>
    <property type="match status" value="1"/>
</dbReference>
<keyword evidence="2 6" id="KW-0349">Heme</keyword>
<evidence type="ECO:0000313" key="8">
    <source>
        <dbReference type="EMBL" id="MCL2914858.1"/>
    </source>
</evidence>
<evidence type="ECO:0000256" key="4">
    <source>
        <dbReference type="ARBA" id="ARBA00022982"/>
    </source>
</evidence>
<dbReference type="InterPro" id="IPR036909">
    <property type="entry name" value="Cyt_c-like_dom_sf"/>
</dbReference>
<dbReference type="InterPro" id="IPR050597">
    <property type="entry name" value="Cytochrome_c_Oxidase_Subunit"/>
</dbReference>
<dbReference type="Gene3D" id="1.10.760.10">
    <property type="entry name" value="Cytochrome c-like domain"/>
    <property type="match status" value="1"/>
</dbReference>
<proteinExistence type="predicted"/>
<name>A0ABT0N8T3_9GAMM</name>
<dbReference type="EMBL" id="JAKIKT010000005">
    <property type="protein sequence ID" value="MCL2914858.1"/>
    <property type="molecule type" value="Genomic_DNA"/>
</dbReference>
<dbReference type="InterPro" id="IPR009056">
    <property type="entry name" value="Cyt_c-like_dom"/>
</dbReference>